<feature type="compositionally biased region" description="Basic and acidic residues" evidence="1">
    <location>
        <begin position="118"/>
        <end position="134"/>
    </location>
</feature>
<feature type="chain" id="PRO_5008342321" evidence="3">
    <location>
        <begin position="19"/>
        <end position="395"/>
    </location>
</feature>
<evidence type="ECO:0000313" key="6">
    <source>
        <dbReference type="Proteomes" id="UP000078595"/>
    </source>
</evidence>
<dbReference type="VEuPathDB" id="FungiDB:I303_00122"/>
<sequence length="395" mass="44315">MKLSSITVLAALAASASAKPIRVYALSSSSSSDSDLPPFLPVEEVSYQLSESESQSELADIQLEDDFKSLPLQPIEPHERKPCHGKHKGNPLGADADANAGPFGFLLSKLGFTTPDPHYQERKDREKQRQKQKQMEEIHESLFDHFKGQIHEMEDQVIPFLEGGAVKILPLSPDSHSQSQSAPEEMDMDMDRDMNLPNEYQQEEMKWWRHLADDKWIVKEGVKGEWRDPNTDEQPPKKEIEHAHEQDRQQSHHGHGHGHGHGHHGFMARSFSGRLHKALRNLRPTESIALAFVIGAGLGSIIHFFFMLSLLTFRYFKAGCPLREERRARRLARRQARKARKAERRGLLASAGFLGTPAAAAAAAATEDEEEEELLPAYEGVGPIDEKAPVRAQQA</sequence>
<name>A0A1A6AE12_9TREE</name>
<evidence type="ECO:0000256" key="1">
    <source>
        <dbReference type="SAM" id="MobiDB-lite"/>
    </source>
</evidence>
<dbReference type="Proteomes" id="UP000078595">
    <property type="component" value="Chromosome 1"/>
</dbReference>
<feature type="region of interest" description="Disordered" evidence="1">
    <location>
        <begin position="376"/>
        <end position="395"/>
    </location>
</feature>
<feature type="compositionally biased region" description="Basic and acidic residues" evidence="1">
    <location>
        <begin position="223"/>
        <end position="250"/>
    </location>
</feature>
<reference evidence="5" key="2">
    <citation type="submission" date="2013-07" db="EMBL/GenBank/DDBJ databases">
        <authorList>
            <consortium name="The Broad Institute Genome Sequencing Platform"/>
            <person name="Cuomo C."/>
            <person name="Litvintseva A."/>
            <person name="Chen Y."/>
            <person name="Heitman J."/>
            <person name="Sun S."/>
            <person name="Springer D."/>
            <person name="Dromer F."/>
            <person name="Young S.K."/>
            <person name="Zeng Q."/>
            <person name="Gargeya S."/>
            <person name="Fitzgerald M."/>
            <person name="Abouelleil A."/>
            <person name="Alvarado L."/>
            <person name="Berlin A.M."/>
            <person name="Chapman S.B."/>
            <person name="Dewar J."/>
            <person name="Goldberg J."/>
            <person name="Griggs A."/>
            <person name="Gujja S."/>
            <person name="Hansen M."/>
            <person name="Howarth C."/>
            <person name="Imamovic A."/>
            <person name="Larimer J."/>
            <person name="McCowan C."/>
            <person name="Murphy C."/>
            <person name="Pearson M."/>
            <person name="Priest M."/>
            <person name="Roberts A."/>
            <person name="Saif S."/>
            <person name="Shea T."/>
            <person name="Sykes S."/>
            <person name="Wortman J."/>
            <person name="Nusbaum C."/>
            <person name="Birren B."/>
        </authorList>
    </citation>
    <scope>NUCLEOTIDE SEQUENCE</scope>
    <source>
        <strain evidence="5">CBS 10117</strain>
    </source>
</reference>
<evidence type="ECO:0000256" key="2">
    <source>
        <dbReference type="SAM" id="Phobius"/>
    </source>
</evidence>
<feature type="region of interest" description="Disordered" evidence="1">
    <location>
        <begin position="73"/>
        <end position="94"/>
    </location>
</feature>
<feature type="region of interest" description="Disordered" evidence="1">
    <location>
        <begin position="223"/>
        <end position="267"/>
    </location>
</feature>
<reference evidence="5" key="3">
    <citation type="submission" date="2024-02" db="EMBL/GenBank/DDBJ databases">
        <title>Comparative genomics of Cryptococcus and Kwoniella reveals pathogenesis evolution and contrasting modes of karyotype evolution via chromosome fusion or intercentromeric recombination.</title>
        <authorList>
            <person name="Coelho M.A."/>
            <person name="David-Palma M."/>
            <person name="Shea T."/>
            <person name="Bowers K."/>
            <person name="McGinley-Smith S."/>
            <person name="Mohammad A.W."/>
            <person name="Gnirke A."/>
            <person name="Yurkov A.M."/>
            <person name="Nowrousian M."/>
            <person name="Sun S."/>
            <person name="Cuomo C.A."/>
            <person name="Heitman J."/>
        </authorList>
    </citation>
    <scope>NUCLEOTIDE SEQUENCE</scope>
    <source>
        <strain evidence="5">CBS 10117</strain>
    </source>
</reference>
<feature type="signal peptide" evidence="3">
    <location>
        <begin position="1"/>
        <end position="18"/>
    </location>
</feature>
<protein>
    <submittedName>
        <fullName evidence="4">Uncharacterized protein</fullName>
    </submittedName>
</protein>
<organism evidence="4">
    <name type="scientific">Kwoniella dejecticola CBS 10117</name>
    <dbReference type="NCBI Taxonomy" id="1296121"/>
    <lineage>
        <taxon>Eukaryota</taxon>
        <taxon>Fungi</taxon>
        <taxon>Dikarya</taxon>
        <taxon>Basidiomycota</taxon>
        <taxon>Agaricomycotina</taxon>
        <taxon>Tremellomycetes</taxon>
        <taxon>Tremellales</taxon>
        <taxon>Cryptococcaceae</taxon>
        <taxon>Kwoniella</taxon>
    </lineage>
</organism>
<accession>A0A1A6AE12</accession>
<keyword evidence="2" id="KW-1133">Transmembrane helix</keyword>
<evidence type="ECO:0000313" key="5">
    <source>
        <dbReference type="EMBL" id="WWC57590.1"/>
    </source>
</evidence>
<evidence type="ECO:0000313" key="4">
    <source>
        <dbReference type="EMBL" id="OBR88311.1"/>
    </source>
</evidence>
<dbReference type="KEGG" id="kdj:28963821"/>
<keyword evidence="6" id="KW-1185">Reference proteome</keyword>
<evidence type="ECO:0000256" key="3">
    <source>
        <dbReference type="SAM" id="SignalP"/>
    </source>
</evidence>
<feature type="transmembrane region" description="Helical" evidence="2">
    <location>
        <begin position="288"/>
        <end position="313"/>
    </location>
</feature>
<dbReference type="GeneID" id="28963821"/>
<keyword evidence="2" id="KW-0812">Transmembrane</keyword>
<keyword evidence="3" id="KW-0732">Signal</keyword>
<dbReference type="AlphaFoldDB" id="A0A1A6AE12"/>
<proteinExistence type="predicted"/>
<dbReference type="OrthoDB" id="2565017at2759"/>
<feature type="compositionally biased region" description="Basic residues" evidence="1">
    <location>
        <begin position="251"/>
        <end position="266"/>
    </location>
</feature>
<reference evidence="4" key="1">
    <citation type="submission" date="2013-07" db="EMBL/GenBank/DDBJ databases">
        <title>The Genome Sequence of Cryptococcus dejecticola CBS10117.</title>
        <authorList>
            <consortium name="The Broad Institute Genome Sequencing Platform"/>
            <person name="Cuomo C."/>
            <person name="Litvintseva A."/>
            <person name="Chen Y."/>
            <person name="Heitman J."/>
            <person name="Sun S."/>
            <person name="Springer D."/>
            <person name="Dromer F."/>
            <person name="Young S.K."/>
            <person name="Zeng Q."/>
            <person name="Gargeya S."/>
            <person name="Fitzgerald M."/>
            <person name="Abouelleil A."/>
            <person name="Alvarado L."/>
            <person name="Berlin A.M."/>
            <person name="Chapman S.B."/>
            <person name="Dewar J."/>
            <person name="Goldberg J."/>
            <person name="Griggs A."/>
            <person name="Gujja S."/>
            <person name="Hansen M."/>
            <person name="Howarth C."/>
            <person name="Imamovic A."/>
            <person name="Larimer J."/>
            <person name="McCowan C."/>
            <person name="Murphy C."/>
            <person name="Pearson M."/>
            <person name="Priest M."/>
            <person name="Roberts A."/>
            <person name="Saif S."/>
            <person name="Shea T."/>
            <person name="Sykes S."/>
            <person name="Wortman J."/>
            <person name="Nusbaum C."/>
            <person name="Birren B."/>
        </authorList>
    </citation>
    <scope>NUCLEOTIDE SEQUENCE [LARGE SCALE GENOMIC DNA]</scope>
    <source>
        <strain evidence="4">CBS 10117</strain>
    </source>
</reference>
<gene>
    <name evidence="4" type="ORF">I303_00122</name>
    <name evidence="5" type="ORF">I303_100122</name>
</gene>
<dbReference type="RefSeq" id="XP_018266153.1">
    <property type="nucleotide sequence ID" value="XM_018403499.1"/>
</dbReference>
<keyword evidence="2" id="KW-0472">Membrane</keyword>
<feature type="region of interest" description="Disordered" evidence="1">
    <location>
        <begin position="114"/>
        <end position="134"/>
    </location>
</feature>
<dbReference type="EMBL" id="KI894027">
    <property type="protein sequence ID" value="OBR88311.1"/>
    <property type="molecule type" value="Genomic_DNA"/>
</dbReference>
<dbReference type="EMBL" id="CP144530">
    <property type="protein sequence ID" value="WWC57590.1"/>
    <property type="molecule type" value="Genomic_DNA"/>
</dbReference>